<organism evidence="2 3">
    <name type="scientific">Colocasia esculenta</name>
    <name type="common">Wild taro</name>
    <name type="synonym">Arum esculentum</name>
    <dbReference type="NCBI Taxonomy" id="4460"/>
    <lineage>
        <taxon>Eukaryota</taxon>
        <taxon>Viridiplantae</taxon>
        <taxon>Streptophyta</taxon>
        <taxon>Embryophyta</taxon>
        <taxon>Tracheophyta</taxon>
        <taxon>Spermatophyta</taxon>
        <taxon>Magnoliopsida</taxon>
        <taxon>Liliopsida</taxon>
        <taxon>Araceae</taxon>
        <taxon>Aroideae</taxon>
        <taxon>Colocasieae</taxon>
        <taxon>Colocasia</taxon>
    </lineage>
</organism>
<feature type="compositionally biased region" description="Basic and acidic residues" evidence="1">
    <location>
        <begin position="402"/>
        <end position="412"/>
    </location>
</feature>
<evidence type="ECO:0000313" key="3">
    <source>
        <dbReference type="Proteomes" id="UP000652761"/>
    </source>
</evidence>
<feature type="compositionally biased region" description="Low complexity" evidence="1">
    <location>
        <begin position="34"/>
        <end position="54"/>
    </location>
</feature>
<dbReference type="PANTHER" id="PTHR32091:SF17">
    <property type="entry name" value="EUKARYOTIC TRANSLATION INITIATION FACTOR 4B3"/>
    <property type="match status" value="1"/>
</dbReference>
<gene>
    <name evidence="2" type="ORF">Taro_029615</name>
</gene>
<name>A0A843W0T4_COLES</name>
<dbReference type="GO" id="GO:0003729">
    <property type="term" value="F:mRNA binding"/>
    <property type="evidence" value="ECO:0007669"/>
    <property type="project" value="TreeGrafter"/>
</dbReference>
<protein>
    <recommendedName>
        <fullName evidence="4">Eukaryotic translation initiation factor 4B3</fullName>
    </recommendedName>
</protein>
<feature type="region of interest" description="Disordered" evidence="1">
    <location>
        <begin position="467"/>
        <end position="503"/>
    </location>
</feature>
<reference evidence="2" key="1">
    <citation type="submission" date="2017-07" db="EMBL/GenBank/DDBJ databases">
        <title>Taro Niue Genome Assembly and Annotation.</title>
        <authorList>
            <person name="Atibalentja N."/>
            <person name="Keating K."/>
            <person name="Fields C.J."/>
        </authorList>
    </citation>
    <scope>NUCLEOTIDE SEQUENCE</scope>
    <source>
        <strain evidence="2">Niue_2</strain>
        <tissue evidence="2">Leaf</tissue>
    </source>
</reference>
<feature type="compositionally biased region" description="Basic and acidic residues" evidence="1">
    <location>
        <begin position="346"/>
        <end position="356"/>
    </location>
</feature>
<dbReference type="GO" id="GO:0003743">
    <property type="term" value="F:translation initiation factor activity"/>
    <property type="evidence" value="ECO:0007669"/>
    <property type="project" value="InterPro"/>
</dbReference>
<evidence type="ECO:0000313" key="2">
    <source>
        <dbReference type="EMBL" id="MQL96939.1"/>
    </source>
</evidence>
<keyword evidence="3" id="KW-1185">Reference proteome</keyword>
<accession>A0A843W0T4</accession>
<dbReference type="InterPro" id="IPR010433">
    <property type="entry name" value="EIF-4B_pln"/>
</dbReference>
<feature type="region of interest" description="Disordered" evidence="1">
    <location>
        <begin position="377"/>
        <end position="430"/>
    </location>
</feature>
<feature type="compositionally biased region" description="Basic and acidic residues" evidence="1">
    <location>
        <begin position="105"/>
        <end position="126"/>
    </location>
</feature>
<feature type="compositionally biased region" description="Basic and acidic residues" evidence="1">
    <location>
        <begin position="225"/>
        <end position="243"/>
    </location>
</feature>
<comment type="caution">
    <text evidence="2">The sequence shown here is derived from an EMBL/GenBank/DDBJ whole genome shotgun (WGS) entry which is preliminary data.</text>
</comment>
<feature type="compositionally biased region" description="Basic and acidic residues" evidence="1">
    <location>
        <begin position="253"/>
        <end position="272"/>
    </location>
</feature>
<feature type="region of interest" description="Disordered" evidence="1">
    <location>
        <begin position="1"/>
        <end position="81"/>
    </location>
</feature>
<dbReference type="EMBL" id="NMUH01001979">
    <property type="protein sequence ID" value="MQL96939.1"/>
    <property type="molecule type" value="Genomic_DNA"/>
</dbReference>
<dbReference type="Proteomes" id="UP000652761">
    <property type="component" value="Unassembled WGS sequence"/>
</dbReference>
<evidence type="ECO:0008006" key="4">
    <source>
        <dbReference type="Google" id="ProtNLM"/>
    </source>
</evidence>
<dbReference type="AlphaFoldDB" id="A0A843W0T4"/>
<feature type="region of interest" description="Disordered" evidence="1">
    <location>
        <begin position="105"/>
        <end position="356"/>
    </location>
</feature>
<sequence length="563" mass="60674">MATTVSAWAKPGAWALDSEENEMEMLQQKEEADAGAAAKPSADFPSLAAATATKTSKKKKGQKVSLAEFNSGGLPVGPGAGKFQVRSASLPAPAAAAAAKGLTADERLMLPTGPRERTEEELERGNSRGFGYSYSSGGGRSRMGGEDSVSRWDSSRVSGEEPRRGGFDLAPSRADEIDDWGASKRSAAPPMERRERSGGFFDSQSRADESDSWISNKSVPPPVSDSRKMGDGFRERRGFDMFNREAANGGGRPDSESWGRRREDVGGGERPRLKLQPRTLPLANGDGEQRTDRPKSSGTSPFGAARPREAVLAEKGIPVVSDDGDRQVEQLPVTKSKGVNPFGAARPREEVLAKKGQDWKEIEERLESMKVREATSVRVEGHPLAKKGFGLGNGPGNQPGDQTERSWRKPEPVDAPPAAPSKGVNPFGAARPREEVLAEKGQDWKEIEERLESMKVREATSVRVEGHPLAKKGFGLGNGPGNQSGDQTGRSWRKPEPVDAPPAAPRFEALTCSFLVGVEIEWAKAEVGHPSSKSAWPKYAVNLGWVVQAEMAQAAVSLWRDLF</sequence>
<dbReference type="Pfam" id="PF06273">
    <property type="entry name" value="eIF-4B"/>
    <property type="match status" value="3"/>
</dbReference>
<feature type="compositionally biased region" description="Basic and acidic residues" evidence="1">
    <location>
        <begin position="143"/>
        <end position="166"/>
    </location>
</feature>
<dbReference type="OrthoDB" id="48651at2759"/>
<evidence type="ECO:0000256" key="1">
    <source>
        <dbReference type="SAM" id="MobiDB-lite"/>
    </source>
</evidence>
<dbReference type="PANTHER" id="PTHR32091">
    <property type="entry name" value="EUKARYOTIC TRANSLATION INITIATION FACTOR 4B"/>
    <property type="match status" value="1"/>
</dbReference>
<proteinExistence type="predicted"/>